<reference evidence="2 4" key="2">
    <citation type="journal article" date="2019" name="Nat. Microbiol.">
        <title>Wide diversity of methane and short-chain alkane metabolisms in uncultured archaea.</title>
        <authorList>
            <person name="Borrel G."/>
            <person name="Adam P.S."/>
            <person name="McKay L.J."/>
            <person name="Chen L.X."/>
            <person name="Sierra-Garcia I.N."/>
            <person name="Sieber C.M."/>
            <person name="Letourneur Q."/>
            <person name="Ghozlane A."/>
            <person name="Andersen G.L."/>
            <person name="Li W.J."/>
            <person name="Hallam S.J."/>
            <person name="Muyzer G."/>
            <person name="de Oliveira V.M."/>
            <person name="Inskeep W.P."/>
            <person name="Banfield J.F."/>
            <person name="Gribaldo S."/>
        </authorList>
    </citation>
    <scope>NUCLEOTIDE SEQUENCE [LARGE SCALE GENOMIC DNA]</scope>
    <source>
        <strain evidence="2">NM4</strain>
    </source>
</reference>
<protein>
    <recommendedName>
        <fullName evidence="5">AbrB/MazE/SpoVT family DNA-binding domain-containing protein</fullName>
    </recommendedName>
</protein>
<dbReference type="AlphaFoldDB" id="A0A3R9PE02"/>
<evidence type="ECO:0000313" key="2">
    <source>
        <dbReference type="EMBL" id="RZN58428.1"/>
    </source>
</evidence>
<organism evidence="1 3">
    <name type="scientific">Candidatus Methanodesulfokora washburnensis</name>
    <dbReference type="NCBI Taxonomy" id="2478471"/>
    <lineage>
        <taxon>Archaea</taxon>
        <taxon>Thermoproteota</taxon>
        <taxon>Candidatus Korarchaeia</taxon>
        <taxon>Candidatus Korarchaeia incertae sedis</taxon>
        <taxon>Candidatus Methanodesulfokora</taxon>
    </lineage>
</organism>
<accession>A0A3R9PE02</accession>
<dbReference type="Proteomes" id="UP000316217">
    <property type="component" value="Unassembled WGS sequence"/>
</dbReference>
<evidence type="ECO:0000313" key="3">
    <source>
        <dbReference type="Proteomes" id="UP000277582"/>
    </source>
</evidence>
<evidence type="ECO:0000313" key="4">
    <source>
        <dbReference type="Proteomes" id="UP000316217"/>
    </source>
</evidence>
<dbReference type="SUPFAM" id="SSF89447">
    <property type="entry name" value="AbrB/MazE/MraZ-like"/>
    <property type="match status" value="1"/>
</dbReference>
<dbReference type="GO" id="GO:0003677">
    <property type="term" value="F:DNA binding"/>
    <property type="evidence" value="ECO:0007669"/>
    <property type="project" value="InterPro"/>
</dbReference>
<dbReference type="InterPro" id="IPR007159">
    <property type="entry name" value="SpoVT-AbrB_dom"/>
</dbReference>
<dbReference type="OrthoDB" id="30861at2157"/>
<comment type="caution">
    <text evidence="1">The sequence shown here is derived from an EMBL/GenBank/DDBJ whole genome shotgun (WGS) entry which is preliminary data.</text>
</comment>
<dbReference type="RefSeq" id="WP_125672965.1">
    <property type="nucleotide sequence ID" value="NZ_RCOS01000175.1"/>
</dbReference>
<keyword evidence="3" id="KW-1185">Reference proteome</keyword>
<dbReference type="NCBIfam" id="TIGR01439">
    <property type="entry name" value="lp_hng_hel_AbrB"/>
    <property type="match status" value="1"/>
</dbReference>
<name>A0A3R9PE02_9CREN</name>
<dbReference type="EMBL" id="RCOS01000175">
    <property type="protein sequence ID" value="RSN71427.1"/>
    <property type="molecule type" value="Genomic_DNA"/>
</dbReference>
<dbReference type="EMBL" id="RXII01000119">
    <property type="protein sequence ID" value="RZN58428.1"/>
    <property type="molecule type" value="Genomic_DNA"/>
</dbReference>
<gene>
    <name evidence="1" type="ORF">D6D85_16020</name>
    <name evidence="2" type="ORF">EF810_07475</name>
</gene>
<reference evidence="1 3" key="1">
    <citation type="submission" date="2018-10" db="EMBL/GenBank/DDBJ databases">
        <title>Co-occurring genomic capacity for anaerobic methane metabolism and dissimilatory sulfite reduction discovered in the Korarchaeota.</title>
        <authorList>
            <person name="Mckay L.J."/>
            <person name="Dlakic M."/>
            <person name="Fields M.W."/>
            <person name="Delmont T.O."/>
            <person name="Eren A.M."/>
            <person name="Jay Z.J."/>
            <person name="Klingelsmith K.B."/>
            <person name="Rusch D.B."/>
            <person name="Inskeep W.P."/>
        </authorList>
    </citation>
    <scope>NUCLEOTIDE SEQUENCE [LARGE SCALE GENOMIC DNA]</scope>
    <source>
        <strain evidence="1 3">MDKW</strain>
    </source>
</reference>
<dbReference type="Proteomes" id="UP000277582">
    <property type="component" value="Unassembled WGS sequence"/>
</dbReference>
<dbReference type="Gene3D" id="2.10.260.10">
    <property type="match status" value="1"/>
</dbReference>
<dbReference type="InterPro" id="IPR037914">
    <property type="entry name" value="SpoVT-AbrB_sf"/>
</dbReference>
<sequence>MHGITKVHKGGVIKLPAWIKHEMGLKEGDILLVDVQDGKIVLTPQEIVDPIEKLSSELGDIEEDEVFERGIKKARISWRL</sequence>
<evidence type="ECO:0000313" key="1">
    <source>
        <dbReference type="EMBL" id="RSN71427.1"/>
    </source>
</evidence>
<proteinExistence type="predicted"/>
<evidence type="ECO:0008006" key="5">
    <source>
        <dbReference type="Google" id="ProtNLM"/>
    </source>
</evidence>